<reference evidence="3 4" key="1">
    <citation type="submission" date="2024-01" db="EMBL/GenBank/DDBJ databases">
        <title>Genome insights into Plantactinospora sonchi sp. nov.</title>
        <authorList>
            <person name="Wang L."/>
        </authorList>
    </citation>
    <scope>NUCLEOTIDE SEQUENCE [LARGE SCALE GENOMIC DNA]</scope>
    <source>
        <strain evidence="3 4">NEAU-QY2</strain>
    </source>
</reference>
<proteinExistence type="predicted"/>
<dbReference type="EMBL" id="JAZGQK010000011">
    <property type="protein sequence ID" value="MEE6259548.1"/>
    <property type="molecule type" value="Genomic_DNA"/>
</dbReference>
<feature type="region of interest" description="Disordered" evidence="1">
    <location>
        <begin position="190"/>
        <end position="210"/>
    </location>
</feature>
<dbReference type="InterPro" id="IPR015943">
    <property type="entry name" value="WD40/YVTN_repeat-like_dom_sf"/>
</dbReference>
<comment type="caution">
    <text evidence="3">The sequence shown here is derived from an EMBL/GenBank/DDBJ whole genome shotgun (WGS) entry which is preliminary data.</text>
</comment>
<keyword evidence="2" id="KW-1133">Transmembrane helix</keyword>
<sequence>MADRETTLEVRLARGRTELLESIDQPPLARIHDRASARRRRRRAVVTGGGGLALLSVLVAATLVLQPWTTGRTPPPVAEPAPDVVETPPGGPVYTGAGITINGLTEPGVEYVPGTIADVEFVDPDHGYLLAGCPATTPCPATVARTSDGGLTWQRVELPADSAGRTDLELNAFTGGQLLVTGADRGYASADQGRTWRPVDSGEPDDLVPPTGDTLLRAGAGGGRCGLDVEVRRPGQPRAVAPPTRPDLDVCWVAPAATADGAWWTGGTRDGRPAVATTRDRGAHWRTVGLPGAPSLAGSTGTVEVTGLGSQAYAVVLGADRSLRALYHSADGGRSFARVAADGGPDRLAGEAVPLLDGRLLLTGGNGYWYVSADDGVTFTRAEGNLPAVGRLARTPAGYVAYNLFGTNWAAYSADGATWRKLQIN</sequence>
<accession>A0ABU7RSQ6</accession>
<evidence type="ECO:0000256" key="2">
    <source>
        <dbReference type="SAM" id="Phobius"/>
    </source>
</evidence>
<protein>
    <recommendedName>
        <fullName evidence="5">Photosynthesis system II assembly factor Ycf48/Hcf136-like domain-containing protein</fullName>
    </recommendedName>
</protein>
<keyword evidence="2" id="KW-0812">Transmembrane</keyword>
<dbReference type="Proteomes" id="UP001332243">
    <property type="component" value="Unassembled WGS sequence"/>
</dbReference>
<evidence type="ECO:0000256" key="1">
    <source>
        <dbReference type="SAM" id="MobiDB-lite"/>
    </source>
</evidence>
<name>A0ABU7RSQ6_9ACTN</name>
<dbReference type="RefSeq" id="WP_331214668.1">
    <property type="nucleotide sequence ID" value="NZ_JAZGQK010000011.1"/>
</dbReference>
<feature type="transmembrane region" description="Helical" evidence="2">
    <location>
        <begin position="44"/>
        <end position="65"/>
    </location>
</feature>
<evidence type="ECO:0008006" key="5">
    <source>
        <dbReference type="Google" id="ProtNLM"/>
    </source>
</evidence>
<evidence type="ECO:0000313" key="4">
    <source>
        <dbReference type="Proteomes" id="UP001332243"/>
    </source>
</evidence>
<evidence type="ECO:0000313" key="3">
    <source>
        <dbReference type="EMBL" id="MEE6259548.1"/>
    </source>
</evidence>
<keyword evidence="4" id="KW-1185">Reference proteome</keyword>
<dbReference type="SUPFAM" id="SSF110296">
    <property type="entry name" value="Oligoxyloglucan reducing end-specific cellobiohydrolase"/>
    <property type="match status" value="1"/>
</dbReference>
<gene>
    <name evidence="3" type="ORF">V1633_13750</name>
</gene>
<keyword evidence="2" id="KW-0472">Membrane</keyword>
<organism evidence="3 4">
    <name type="scientific">Plantactinospora sonchi</name>
    <dbReference type="NCBI Taxonomy" id="1544735"/>
    <lineage>
        <taxon>Bacteria</taxon>
        <taxon>Bacillati</taxon>
        <taxon>Actinomycetota</taxon>
        <taxon>Actinomycetes</taxon>
        <taxon>Micromonosporales</taxon>
        <taxon>Micromonosporaceae</taxon>
        <taxon>Plantactinospora</taxon>
    </lineage>
</organism>
<dbReference type="Gene3D" id="2.130.10.10">
    <property type="entry name" value="YVTN repeat-like/Quinoprotein amine dehydrogenase"/>
    <property type="match status" value="2"/>
</dbReference>